<dbReference type="SMART" id="SM00471">
    <property type="entry name" value="HDc"/>
    <property type="match status" value="1"/>
</dbReference>
<dbReference type="AlphaFoldDB" id="A0A383TV06"/>
<dbReference type="EMBL" id="UNSC01000001">
    <property type="protein sequence ID" value="SZD71060.1"/>
    <property type="molecule type" value="Genomic_DNA"/>
</dbReference>
<dbReference type="InterPro" id="IPR050135">
    <property type="entry name" value="dGTPase-like"/>
</dbReference>
<dbReference type="GO" id="GO:0008832">
    <property type="term" value="F:dGTPase activity"/>
    <property type="evidence" value="ECO:0007669"/>
    <property type="project" value="TreeGrafter"/>
</dbReference>
<evidence type="ECO:0000313" key="2">
    <source>
        <dbReference type="EMBL" id="SZD71060.1"/>
    </source>
</evidence>
<dbReference type="InterPro" id="IPR006674">
    <property type="entry name" value="HD_domain"/>
</dbReference>
<gene>
    <name evidence="2" type="ORF">SAMEA104719789_00152</name>
</gene>
<accession>A0A383TV06</accession>
<dbReference type="GO" id="GO:0006203">
    <property type="term" value="P:dGTP catabolic process"/>
    <property type="evidence" value="ECO:0007669"/>
    <property type="project" value="TreeGrafter"/>
</dbReference>
<dbReference type="PANTHER" id="PTHR11373:SF4">
    <property type="entry name" value="DEOXYNUCLEOSIDE TRIPHOSPHATE TRIPHOSPHOHYDROLASE SAMHD1"/>
    <property type="match status" value="1"/>
</dbReference>
<dbReference type="Pfam" id="PF01966">
    <property type="entry name" value="HD"/>
    <property type="match status" value="1"/>
</dbReference>
<dbReference type="Gene3D" id="1.10.3210.10">
    <property type="entry name" value="Hypothetical protein af1432"/>
    <property type="match status" value="1"/>
</dbReference>
<organism evidence="2 3">
    <name type="scientific">Candidatus Ornithobacterium hominis</name>
    <dbReference type="NCBI Taxonomy" id="2497989"/>
    <lineage>
        <taxon>Bacteria</taxon>
        <taxon>Pseudomonadati</taxon>
        <taxon>Bacteroidota</taxon>
        <taxon>Flavobacteriia</taxon>
        <taxon>Flavobacteriales</taxon>
        <taxon>Weeksellaceae</taxon>
        <taxon>Ornithobacterium</taxon>
    </lineage>
</organism>
<evidence type="ECO:0000313" key="3">
    <source>
        <dbReference type="Proteomes" id="UP000262142"/>
    </source>
</evidence>
<dbReference type="RefSeq" id="WP_317126752.1">
    <property type="nucleotide sequence ID" value="NZ_UNSC01000001.1"/>
</dbReference>
<dbReference type="InterPro" id="IPR003607">
    <property type="entry name" value="HD/PDEase_dom"/>
</dbReference>
<sequence length="410" mass="47843">MNKFKIFNDPLYGFITIPDGIIFDLIEHKYFQRLRRISQTGLTQYVYPGCTHSRFLHALGCLNLMQKAVQTLRLKNVEISPEEEQAVYIAILLHDIGHGPFSHTLERTIVKDVSHEQISLQLMHYLNAETGGRLNLAIEIFTGKYPRYFLNELIASQLDIDRLDYLKRDSFFSGVAEGNINSDRIISMLNVHENRLVIDEKGIYSVEKFLISRMFMYWQVYMHKTSLAAEIYLTQAFRRAQELAQNGEKLPATPALEYFLSRQKKDDFDFNDINAFVDLDDNDILFALKQWQNQEDEILSILAKSIIQRKLPKAEIYNQEIPKEEIEKRVQLCEKLLGAGSSSYFVHDTEMSVTPYNKESHPILLLNKKKQCMDIAESPKQILTQPLYLKTVKHHFCSWNQEKLLRLKKK</sequence>
<proteinExistence type="predicted"/>
<evidence type="ECO:0000259" key="1">
    <source>
        <dbReference type="PROSITE" id="PS51831"/>
    </source>
</evidence>
<name>A0A383TV06_9FLAO</name>
<dbReference type="InterPro" id="IPR045509">
    <property type="entry name" value="HD_assoc_2"/>
</dbReference>
<dbReference type="SUPFAM" id="SSF109604">
    <property type="entry name" value="HD-domain/PDEase-like"/>
    <property type="match status" value="1"/>
</dbReference>
<reference evidence="2 3" key="1">
    <citation type="submission" date="2018-09" db="EMBL/GenBank/DDBJ databases">
        <authorList>
            <consortium name="Pathogen Informatics"/>
        </authorList>
    </citation>
    <scope>NUCLEOTIDE SEQUENCE [LARGE SCALE GENOMIC DNA]</scope>
    <source>
        <strain evidence="2 3">OH-22767</strain>
    </source>
</reference>
<feature type="domain" description="HD" evidence="1">
    <location>
        <begin position="54"/>
        <end position="166"/>
    </location>
</feature>
<keyword evidence="3" id="KW-1185">Reference proteome</keyword>
<dbReference type="Pfam" id="PF19276">
    <property type="entry name" value="HD_assoc_2"/>
    <property type="match status" value="1"/>
</dbReference>
<dbReference type="CDD" id="cd00077">
    <property type="entry name" value="HDc"/>
    <property type="match status" value="1"/>
</dbReference>
<dbReference type="PANTHER" id="PTHR11373">
    <property type="entry name" value="DEOXYNUCLEOSIDE TRIPHOSPHATE TRIPHOSPHOHYDROLASE"/>
    <property type="match status" value="1"/>
</dbReference>
<dbReference type="Proteomes" id="UP000262142">
    <property type="component" value="Unassembled WGS sequence"/>
</dbReference>
<protein>
    <submittedName>
        <fullName evidence="2">HD domain</fullName>
    </submittedName>
</protein>
<dbReference type="PROSITE" id="PS51831">
    <property type="entry name" value="HD"/>
    <property type="match status" value="1"/>
</dbReference>